<dbReference type="InterPro" id="IPR036259">
    <property type="entry name" value="MFS_trans_sf"/>
</dbReference>
<feature type="transmembrane region" description="Helical" evidence="5">
    <location>
        <begin position="58"/>
        <end position="79"/>
    </location>
</feature>
<feature type="transmembrane region" description="Helical" evidence="5">
    <location>
        <begin position="278"/>
        <end position="297"/>
    </location>
</feature>
<feature type="transmembrane region" description="Helical" evidence="5">
    <location>
        <begin position="178"/>
        <end position="198"/>
    </location>
</feature>
<dbReference type="SUPFAM" id="SSF103473">
    <property type="entry name" value="MFS general substrate transporter"/>
    <property type="match status" value="1"/>
</dbReference>
<dbReference type="InterPro" id="IPR020846">
    <property type="entry name" value="MFS_dom"/>
</dbReference>
<feature type="transmembrane region" description="Helical" evidence="5">
    <location>
        <begin position="91"/>
        <end position="117"/>
    </location>
</feature>
<feature type="transmembrane region" description="Helical" evidence="5">
    <location>
        <begin position="123"/>
        <end position="141"/>
    </location>
</feature>
<feature type="transmembrane region" description="Helical" evidence="5">
    <location>
        <begin position="235"/>
        <end position="257"/>
    </location>
</feature>
<keyword evidence="8" id="KW-1185">Reference proteome</keyword>
<feature type="transmembrane region" description="Helical" evidence="5">
    <location>
        <begin position="153"/>
        <end position="172"/>
    </location>
</feature>
<feature type="transmembrane region" description="Helical" evidence="5">
    <location>
        <begin position="376"/>
        <end position="394"/>
    </location>
</feature>
<accession>I4EYB7</accession>
<name>I4EYB7_MODI5</name>
<keyword evidence="4 5" id="KW-0472">Membrane</keyword>
<feature type="transmembrane region" description="Helical" evidence="5">
    <location>
        <begin position="309"/>
        <end position="329"/>
    </location>
</feature>
<dbReference type="GO" id="GO:0005886">
    <property type="term" value="C:plasma membrane"/>
    <property type="evidence" value="ECO:0007669"/>
    <property type="project" value="UniProtKB-SubCell"/>
</dbReference>
<dbReference type="HOGENOM" id="CLU_000960_28_2_11"/>
<feature type="transmembrane region" description="Helical" evidence="5">
    <location>
        <begin position="210"/>
        <end position="229"/>
    </location>
</feature>
<dbReference type="Pfam" id="PF07690">
    <property type="entry name" value="MFS_1"/>
    <property type="match status" value="1"/>
</dbReference>
<comment type="subcellular location">
    <subcellularLocation>
        <location evidence="1">Cell membrane</location>
        <topology evidence="1">Multi-pass membrane protein</topology>
    </subcellularLocation>
</comment>
<feature type="domain" description="Major facilitator superfamily (MFS) profile" evidence="6">
    <location>
        <begin position="24"/>
        <end position="470"/>
    </location>
</feature>
<dbReference type="Proteomes" id="UP000006461">
    <property type="component" value="Chromosome"/>
</dbReference>
<gene>
    <name evidence="7" type="ordered locus">MODMU_2952</name>
</gene>
<dbReference type="PRINTS" id="PR01036">
    <property type="entry name" value="TCRTETB"/>
</dbReference>
<dbReference type="PATRIC" id="fig|477641.3.peg.2807"/>
<dbReference type="GO" id="GO:0022857">
    <property type="term" value="F:transmembrane transporter activity"/>
    <property type="evidence" value="ECO:0007669"/>
    <property type="project" value="InterPro"/>
</dbReference>
<feature type="transmembrane region" description="Helical" evidence="5">
    <location>
        <begin position="336"/>
        <end position="364"/>
    </location>
</feature>
<protein>
    <submittedName>
        <fullName evidence="7">Major facilitator MFS1 protein</fullName>
    </submittedName>
</protein>
<reference evidence="7 8" key="1">
    <citation type="journal article" date="2012" name="J. Bacteriol.">
        <title>Genome Sequence of Radiation-Resistant Modestobacter marinus Strain BC501, a Representative Actinobacterium That Thrives on Calcareous Stone Surfaces.</title>
        <authorList>
            <person name="Normand P."/>
            <person name="Gury J."/>
            <person name="Pujic P."/>
            <person name="Chouaia B."/>
            <person name="Crotti E."/>
            <person name="Brusetti L."/>
            <person name="Daffonchio D."/>
            <person name="Vacherie B."/>
            <person name="Barbe V."/>
            <person name="Medigue C."/>
            <person name="Calteau A."/>
            <person name="Ghodhbane-Gtari F."/>
            <person name="Essoussi I."/>
            <person name="Nouioui I."/>
            <person name="Abbassi-Ghozzi I."/>
            <person name="Gtari M."/>
        </authorList>
    </citation>
    <scope>NUCLEOTIDE SEQUENCE [LARGE SCALE GENOMIC DNA]</scope>
    <source>
        <strain evidence="8">BC 501</strain>
    </source>
</reference>
<dbReference type="InterPro" id="IPR011701">
    <property type="entry name" value="MFS"/>
</dbReference>
<dbReference type="STRING" id="477641.MODMU_2952"/>
<keyword evidence="3 5" id="KW-1133">Transmembrane helix</keyword>
<dbReference type="PANTHER" id="PTHR42718">
    <property type="entry name" value="MAJOR FACILITATOR SUPERFAMILY MULTIDRUG TRANSPORTER MFSC"/>
    <property type="match status" value="1"/>
</dbReference>
<dbReference type="AlphaFoldDB" id="I4EYB7"/>
<dbReference type="PROSITE" id="PS00216">
    <property type="entry name" value="SUGAR_TRANSPORT_1"/>
    <property type="match status" value="1"/>
</dbReference>
<dbReference type="eggNOG" id="COG0477">
    <property type="taxonomic scope" value="Bacteria"/>
</dbReference>
<dbReference type="PANTHER" id="PTHR42718:SF48">
    <property type="entry name" value="CONSERVED TWO-DOMAIN MEMBRANE PROTEIN-RELATED"/>
    <property type="match status" value="1"/>
</dbReference>
<sequence>MALGKRSPSSAGTAPEPSGGTAAVVAVLAIAVFMSSLDLFIVNLAFPSIGEEYAGAELGSLSWILNAYTIVFAAVLVPAGRWADRVGRRRALVVGLAVFTGGSLLCGLAPGVGWLVAARTVQATGAGVMVPASLSLLLAVVPQEQRARALGSWSALGALGAALGPVIGGGLVEIGWRWVFWVNLPVGVVAILLTLRLVPESRDGARGHRPDLLGAALLALAVGLVAGALVEAPDWGWASAGFLGMLLAAALCAGAVVARSFRHAAPVLELGLFRSRTFSGAGAASLLYYAAFGAFLLNTVEFLTTVWRYTPLEAGLAIAPGPLMVLPFARLVAPRLISVLGGVGRVAALGCSVGAAAQVLWLVLLQVEPAYVTHLLPAQLLGGAGVGLAIPSLLGAGSTGLPAANLGTGSGILNMARQVGTVLGVAALVAALTVRDPDPLTPFRHGIALIIAFFVAAGVVCVALLAQRLRPAAAVSATLPHARPQETA</sequence>
<keyword evidence="2 5" id="KW-0812">Transmembrane</keyword>
<dbReference type="KEGG" id="mmar:MODMU_2952"/>
<dbReference type="CDD" id="cd17321">
    <property type="entry name" value="MFS_MMR_MDR_like"/>
    <property type="match status" value="1"/>
</dbReference>
<feature type="transmembrane region" description="Helical" evidence="5">
    <location>
        <begin position="21"/>
        <end position="46"/>
    </location>
</feature>
<feature type="transmembrane region" description="Helical" evidence="5">
    <location>
        <begin position="446"/>
        <end position="466"/>
    </location>
</feature>
<dbReference type="EMBL" id="FO203431">
    <property type="protein sequence ID" value="CCH88380.1"/>
    <property type="molecule type" value="Genomic_DNA"/>
</dbReference>
<evidence type="ECO:0000256" key="2">
    <source>
        <dbReference type="ARBA" id="ARBA00022692"/>
    </source>
</evidence>
<evidence type="ECO:0000256" key="5">
    <source>
        <dbReference type="SAM" id="Phobius"/>
    </source>
</evidence>
<dbReference type="InterPro" id="IPR005829">
    <property type="entry name" value="Sugar_transporter_CS"/>
</dbReference>
<evidence type="ECO:0000259" key="6">
    <source>
        <dbReference type="PROSITE" id="PS50850"/>
    </source>
</evidence>
<dbReference type="PROSITE" id="PS50850">
    <property type="entry name" value="MFS"/>
    <property type="match status" value="1"/>
</dbReference>
<evidence type="ECO:0000313" key="7">
    <source>
        <dbReference type="EMBL" id="CCH88380.1"/>
    </source>
</evidence>
<dbReference type="OMA" id="FMWFGSA"/>
<dbReference type="Gene3D" id="1.20.1250.20">
    <property type="entry name" value="MFS general substrate transporter like domains"/>
    <property type="match status" value="2"/>
</dbReference>
<evidence type="ECO:0000256" key="4">
    <source>
        <dbReference type="ARBA" id="ARBA00023136"/>
    </source>
</evidence>
<evidence type="ECO:0000313" key="8">
    <source>
        <dbReference type="Proteomes" id="UP000006461"/>
    </source>
</evidence>
<proteinExistence type="predicted"/>
<feature type="transmembrane region" description="Helical" evidence="5">
    <location>
        <begin position="415"/>
        <end position="434"/>
    </location>
</feature>
<evidence type="ECO:0000256" key="3">
    <source>
        <dbReference type="ARBA" id="ARBA00022989"/>
    </source>
</evidence>
<organism evidence="7 8">
    <name type="scientific">Modestobacter italicus (strain DSM 44449 / CECT 9708 / BC 501)</name>
    <dbReference type="NCBI Taxonomy" id="2732864"/>
    <lineage>
        <taxon>Bacteria</taxon>
        <taxon>Bacillati</taxon>
        <taxon>Actinomycetota</taxon>
        <taxon>Actinomycetes</taxon>
        <taxon>Geodermatophilales</taxon>
        <taxon>Geodermatophilaceae</taxon>
        <taxon>Modestobacter</taxon>
    </lineage>
</organism>
<evidence type="ECO:0000256" key="1">
    <source>
        <dbReference type="ARBA" id="ARBA00004651"/>
    </source>
</evidence>